<dbReference type="KEGG" id="ssl:SS1G_07163"/>
<dbReference type="InParanoid" id="A7EPB4"/>
<organism evidence="1 2">
    <name type="scientific">Sclerotinia sclerotiorum (strain ATCC 18683 / 1980 / Ss-1)</name>
    <name type="common">White mold</name>
    <name type="synonym">Whetzelinia sclerotiorum</name>
    <dbReference type="NCBI Taxonomy" id="665079"/>
    <lineage>
        <taxon>Eukaryota</taxon>
        <taxon>Fungi</taxon>
        <taxon>Dikarya</taxon>
        <taxon>Ascomycota</taxon>
        <taxon>Pezizomycotina</taxon>
        <taxon>Leotiomycetes</taxon>
        <taxon>Helotiales</taxon>
        <taxon>Sclerotiniaceae</taxon>
        <taxon>Sclerotinia</taxon>
    </lineage>
</organism>
<evidence type="ECO:0000313" key="1">
    <source>
        <dbReference type="EMBL" id="EDO04680.1"/>
    </source>
</evidence>
<gene>
    <name evidence="1" type="ORF">SS1G_07163</name>
</gene>
<dbReference type="EMBL" id="CH476629">
    <property type="protein sequence ID" value="EDO04680.1"/>
    <property type="molecule type" value="Genomic_DNA"/>
</dbReference>
<dbReference type="AlphaFoldDB" id="A7EPB4"/>
<keyword evidence="2" id="KW-1185">Reference proteome</keyword>
<proteinExistence type="predicted"/>
<dbReference type="Proteomes" id="UP000001312">
    <property type="component" value="Unassembled WGS sequence"/>
</dbReference>
<evidence type="ECO:0000313" key="2">
    <source>
        <dbReference type="Proteomes" id="UP000001312"/>
    </source>
</evidence>
<sequence>MICSIIEPCLTWAGIDSMDETGSSMNNASLRGLISPGFRDYAASLPG</sequence>
<reference evidence="2" key="1">
    <citation type="journal article" date="2011" name="PLoS Genet.">
        <title>Genomic analysis of the necrotrophic fungal pathogens Sclerotinia sclerotiorum and Botrytis cinerea.</title>
        <authorList>
            <person name="Amselem J."/>
            <person name="Cuomo C.A."/>
            <person name="van Kan J.A."/>
            <person name="Viaud M."/>
            <person name="Benito E.P."/>
            <person name="Couloux A."/>
            <person name="Coutinho P.M."/>
            <person name="de Vries R.P."/>
            <person name="Dyer P.S."/>
            <person name="Fillinger S."/>
            <person name="Fournier E."/>
            <person name="Gout L."/>
            <person name="Hahn M."/>
            <person name="Kohn L."/>
            <person name="Lapalu N."/>
            <person name="Plummer K.M."/>
            <person name="Pradier J.M."/>
            <person name="Quevillon E."/>
            <person name="Sharon A."/>
            <person name="Simon A."/>
            <person name="ten Have A."/>
            <person name="Tudzynski B."/>
            <person name="Tudzynski P."/>
            <person name="Wincker P."/>
            <person name="Andrew M."/>
            <person name="Anthouard V."/>
            <person name="Beever R.E."/>
            <person name="Beffa R."/>
            <person name="Benoit I."/>
            <person name="Bouzid O."/>
            <person name="Brault B."/>
            <person name="Chen Z."/>
            <person name="Choquer M."/>
            <person name="Collemare J."/>
            <person name="Cotton P."/>
            <person name="Danchin E.G."/>
            <person name="Da Silva C."/>
            <person name="Gautier A."/>
            <person name="Giraud C."/>
            <person name="Giraud T."/>
            <person name="Gonzalez C."/>
            <person name="Grossetete S."/>
            <person name="Guldener U."/>
            <person name="Henrissat B."/>
            <person name="Howlett B.J."/>
            <person name="Kodira C."/>
            <person name="Kretschmer M."/>
            <person name="Lappartient A."/>
            <person name="Leroch M."/>
            <person name="Levis C."/>
            <person name="Mauceli E."/>
            <person name="Neuveglise C."/>
            <person name="Oeser B."/>
            <person name="Pearson M."/>
            <person name="Poulain J."/>
            <person name="Poussereau N."/>
            <person name="Quesneville H."/>
            <person name="Rascle C."/>
            <person name="Schumacher J."/>
            <person name="Segurens B."/>
            <person name="Sexton A."/>
            <person name="Silva E."/>
            <person name="Sirven C."/>
            <person name="Soanes D.M."/>
            <person name="Talbot N.J."/>
            <person name="Templeton M."/>
            <person name="Yandava C."/>
            <person name="Yarden O."/>
            <person name="Zeng Q."/>
            <person name="Rollins J.A."/>
            <person name="Lebrun M.H."/>
            <person name="Dickman M."/>
        </authorList>
    </citation>
    <scope>NUCLEOTIDE SEQUENCE [LARGE SCALE GENOMIC DNA]</scope>
    <source>
        <strain evidence="2">ATCC 18683 / 1980 / Ss-1</strain>
    </source>
</reference>
<dbReference type="HOGENOM" id="CLU_3175669_0_0_1"/>
<accession>A7EPB4</accession>
<dbReference type="GeneID" id="5487830"/>
<name>A7EPB4_SCLS1</name>
<dbReference type="RefSeq" id="XP_001591717.1">
    <property type="nucleotide sequence ID" value="XM_001591667.1"/>
</dbReference>
<protein>
    <submittedName>
        <fullName evidence="1">Uncharacterized protein</fullName>
    </submittedName>
</protein>